<dbReference type="PANTHER" id="PTHR43236:SF2">
    <property type="entry name" value="BLL0069 PROTEIN"/>
    <property type="match status" value="1"/>
</dbReference>
<dbReference type="RefSeq" id="WP_174969854.1">
    <property type="nucleotide sequence ID" value="NZ_CABVPU010000014.1"/>
</dbReference>
<dbReference type="AlphaFoldDB" id="A0A6P2MQD9"/>
<dbReference type="Pfam" id="PF06114">
    <property type="entry name" value="Peptidase_M78"/>
    <property type="match status" value="1"/>
</dbReference>
<protein>
    <recommendedName>
        <fullName evidence="1">IrrE N-terminal-like domain-containing protein</fullName>
    </recommendedName>
</protein>
<sequence>MSEPTTPAAWGIQLSKLWTQSGQSFPIDVQVLALEVTKTKFSDPVGVIKPHGVAGIDGMLSKRKSKGDWCISYDAAVTIPGRINFTLGHELGHYFLHRATRDTFTCGQLETMGYNEGESKKQESEANKFASFLLMPADDFRQQISGQPITVDLLGHCASRYDTSFTATTLKWLEITDEAAMLVVARDDFICWSYPSARASKLGCYMPPGAPVPSASVERLAEANAARDRIVTVPAGVWHPSFEAEESLIVSDQFDLAIFLVRFVSPGHIEHAEDAPSDAADFLTERAKGLNWTRQ</sequence>
<dbReference type="InterPro" id="IPR052345">
    <property type="entry name" value="Rad_response_metalloprotease"/>
</dbReference>
<feature type="domain" description="IrrE N-terminal-like" evidence="1">
    <location>
        <begin position="80"/>
        <end position="167"/>
    </location>
</feature>
<dbReference type="PANTHER" id="PTHR43236">
    <property type="entry name" value="ANTITOXIN HIGA1"/>
    <property type="match status" value="1"/>
</dbReference>
<dbReference type="Gene3D" id="1.10.10.2910">
    <property type="match status" value="1"/>
</dbReference>
<organism evidence="2 3">
    <name type="scientific">Burkholderia lata (strain ATCC 17760 / DSM 23089 / LMG 22485 / NCIMB 9086 / R18194 / 383)</name>
    <dbReference type="NCBI Taxonomy" id="482957"/>
    <lineage>
        <taxon>Bacteria</taxon>
        <taxon>Pseudomonadati</taxon>
        <taxon>Pseudomonadota</taxon>
        <taxon>Betaproteobacteria</taxon>
        <taxon>Burkholderiales</taxon>
        <taxon>Burkholderiaceae</taxon>
        <taxon>Burkholderia</taxon>
        <taxon>Burkholderia cepacia complex</taxon>
    </lineage>
</organism>
<accession>A0A6P2MQD9</accession>
<name>A0A6P2MQD9_BURL3</name>
<reference evidence="2 3" key="1">
    <citation type="submission" date="2019-09" db="EMBL/GenBank/DDBJ databases">
        <authorList>
            <person name="Depoorter E."/>
        </authorList>
    </citation>
    <scope>NUCLEOTIDE SEQUENCE [LARGE SCALE GENOMIC DNA]</scope>
    <source>
        <strain evidence="2">R-15945</strain>
    </source>
</reference>
<proteinExistence type="predicted"/>
<dbReference type="Proteomes" id="UP000494174">
    <property type="component" value="Unassembled WGS sequence"/>
</dbReference>
<dbReference type="InterPro" id="IPR010359">
    <property type="entry name" value="IrrE_HExxH"/>
</dbReference>
<evidence type="ECO:0000313" key="2">
    <source>
        <dbReference type="EMBL" id="VWB84785.1"/>
    </source>
</evidence>
<gene>
    <name evidence="2" type="ORF">BLA15945_04073</name>
</gene>
<evidence type="ECO:0000259" key="1">
    <source>
        <dbReference type="Pfam" id="PF06114"/>
    </source>
</evidence>
<dbReference type="EMBL" id="CABVPU010000014">
    <property type="protein sequence ID" value="VWB84785.1"/>
    <property type="molecule type" value="Genomic_DNA"/>
</dbReference>
<evidence type="ECO:0000313" key="3">
    <source>
        <dbReference type="Proteomes" id="UP000494174"/>
    </source>
</evidence>